<evidence type="ECO:0000256" key="1">
    <source>
        <dbReference type="ARBA" id="ARBA00022980"/>
    </source>
</evidence>
<evidence type="ECO:0000259" key="5">
    <source>
        <dbReference type="Pfam" id="PF09851"/>
    </source>
</evidence>
<dbReference type="RefSeq" id="WP_235766226.1">
    <property type="nucleotide sequence ID" value="NZ_JBIIEP010000008.1"/>
</dbReference>
<dbReference type="InterPro" id="IPR013823">
    <property type="entry name" value="Ribosomal_bL12_C"/>
</dbReference>
<feature type="domain" description="SHOCT" evidence="5">
    <location>
        <begin position="456"/>
        <end position="483"/>
    </location>
</feature>
<organism evidence="6">
    <name type="scientific">Planktothrix agardhii</name>
    <name type="common">Oscillatoria agardhii</name>
    <dbReference type="NCBI Taxonomy" id="1160"/>
    <lineage>
        <taxon>Bacteria</taxon>
        <taxon>Bacillati</taxon>
        <taxon>Cyanobacteriota</taxon>
        <taxon>Cyanophyceae</taxon>
        <taxon>Oscillatoriophycideae</taxon>
        <taxon>Oscillatoriales</taxon>
        <taxon>Microcoleaceae</taxon>
        <taxon>Planktothrix</taxon>
    </lineage>
</organism>
<dbReference type="PANTHER" id="PTHR45987:SF4">
    <property type="entry name" value="LARGE RIBOSOMAL SUBUNIT PROTEIN BL12M"/>
    <property type="match status" value="1"/>
</dbReference>
<protein>
    <recommendedName>
        <fullName evidence="7">Ribosomal protein L7/L12 C-terminal domain-containing protein</fullName>
    </recommendedName>
</protein>
<dbReference type="CDD" id="cd00387">
    <property type="entry name" value="Ribosomal_L7_L12"/>
    <property type="match status" value="1"/>
</dbReference>
<dbReference type="InterPro" id="IPR018649">
    <property type="entry name" value="SHOCT"/>
</dbReference>
<accession>A0A1J1JIU4</accession>
<dbReference type="Pfam" id="PF09851">
    <property type="entry name" value="SHOCT"/>
    <property type="match status" value="1"/>
</dbReference>
<evidence type="ECO:0000259" key="4">
    <source>
        <dbReference type="Pfam" id="PF00542"/>
    </source>
</evidence>
<evidence type="ECO:0000256" key="2">
    <source>
        <dbReference type="ARBA" id="ARBA00023274"/>
    </source>
</evidence>
<dbReference type="GO" id="GO:0003735">
    <property type="term" value="F:structural constituent of ribosome"/>
    <property type="evidence" value="ECO:0007669"/>
    <property type="project" value="InterPro"/>
</dbReference>
<dbReference type="GO" id="GO:0003729">
    <property type="term" value="F:mRNA binding"/>
    <property type="evidence" value="ECO:0007669"/>
    <property type="project" value="TreeGrafter"/>
</dbReference>
<evidence type="ECO:0000256" key="3">
    <source>
        <dbReference type="SAM" id="Coils"/>
    </source>
</evidence>
<dbReference type="GO" id="GO:1990904">
    <property type="term" value="C:ribonucleoprotein complex"/>
    <property type="evidence" value="ECO:0007669"/>
    <property type="project" value="UniProtKB-KW"/>
</dbReference>
<dbReference type="InterPro" id="IPR014719">
    <property type="entry name" value="Ribosomal_bL12_C/ClpS-like"/>
</dbReference>
<dbReference type="GO" id="GO:0006412">
    <property type="term" value="P:translation"/>
    <property type="evidence" value="ECO:0007669"/>
    <property type="project" value="InterPro"/>
</dbReference>
<name>A0A1J1JIU4_PLAAG</name>
<sequence>MSQNWNVILVKVPSDSKISILKAVREISGLGLKEAKDTVESAPISIVKTATAEEAEKLELKLKNAGAIVTIEVYEEEHSEKLLLDNLLVGENISFLDAMQQIKEQIAMLRTKEIKAEEEILTANNTLTEVQEKFKGMASELENFGRTSFGDYERAYLISSHPEIVITVEEISKTKAKLAEAEDVRLKRQEVSKEGLWSQIKSSVGSLFDMVDTYKKELEENYINLAKLIIVNDEQSENLNLIYLKNLISEVRRLYQLQCSAESAKKDFLAIKNQVAYEIKSLERIAQQNISLCSNFNDFEISMNGFDPELSKNLRKLAEKVIPKKEQTAEKDYPYAKNTIGGEVALIDDYVVISQGAIGKFFNFFDQDANVVKIPVENITVINFKASGILDGTIEFVYPGYFPKPNEMKHQQENVITFGGKECNENFRAFKELVEKRMREIKQQLANTSGKPSVADELAKFAKLHKEGVLTDEEFSALKAKLLGL</sequence>
<feature type="coiled-coil region" evidence="3">
    <location>
        <begin position="99"/>
        <end position="133"/>
    </location>
</feature>
<dbReference type="SUPFAM" id="SSF54736">
    <property type="entry name" value="ClpS-like"/>
    <property type="match status" value="1"/>
</dbReference>
<dbReference type="PANTHER" id="PTHR45987">
    <property type="entry name" value="39S RIBOSOMAL PROTEIN L12"/>
    <property type="match status" value="1"/>
</dbReference>
<reference evidence="6" key="1">
    <citation type="submission" date="2015-09" db="EMBL/GenBank/DDBJ databases">
        <authorList>
            <person name="Jackson K.R."/>
            <person name="Lunt B.L."/>
            <person name="Fisher J.N.B."/>
            <person name="Gardner A.V."/>
            <person name="Bailey M.E."/>
            <person name="Deus L.M."/>
            <person name="Earl A.S."/>
            <person name="Gibby P.D."/>
            <person name="Hartmann K.A."/>
            <person name="Liu J.E."/>
            <person name="Manci A.M."/>
            <person name="Nielsen D.A."/>
            <person name="Solomon M.B."/>
            <person name="Breakwell D.P."/>
            <person name="Burnett S.H."/>
            <person name="Grose J.H."/>
        </authorList>
    </citation>
    <scope>NUCLEOTIDE SEQUENCE</scope>
    <source>
        <strain evidence="6">7805</strain>
    </source>
</reference>
<evidence type="ECO:0000313" key="6">
    <source>
        <dbReference type="EMBL" id="CUM61362.1"/>
    </source>
</evidence>
<keyword evidence="1" id="KW-0689">Ribosomal protein</keyword>
<feature type="domain" description="Large ribosomal subunit protein bL12 C-terminal" evidence="4">
    <location>
        <begin position="6"/>
        <end position="72"/>
    </location>
</feature>
<dbReference type="EMBL" id="LO018304">
    <property type="protein sequence ID" value="CUM61362.1"/>
    <property type="molecule type" value="Genomic_DNA"/>
</dbReference>
<dbReference type="Pfam" id="PF00542">
    <property type="entry name" value="Ribosomal_L12"/>
    <property type="match status" value="1"/>
</dbReference>
<evidence type="ECO:0008006" key="7">
    <source>
        <dbReference type="Google" id="ProtNLM"/>
    </source>
</evidence>
<keyword evidence="2" id="KW-0687">Ribonucleoprotein</keyword>
<dbReference type="Gene3D" id="3.30.1390.10">
    <property type="match status" value="1"/>
</dbReference>
<dbReference type="GO" id="GO:0005840">
    <property type="term" value="C:ribosome"/>
    <property type="evidence" value="ECO:0007669"/>
    <property type="project" value="UniProtKB-KW"/>
</dbReference>
<dbReference type="InterPro" id="IPR000206">
    <property type="entry name" value="Ribosomal_bL12"/>
</dbReference>
<proteinExistence type="predicted"/>
<gene>
    <name evidence="6" type="ORF">PLAM_3396</name>
</gene>
<dbReference type="AlphaFoldDB" id="A0A1J1JIU4"/>
<keyword evidence="3" id="KW-0175">Coiled coil</keyword>